<organism evidence="2 3">
    <name type="scientific">Gemmata massiliana</name>
    <dbReference type="NCBI Taxonomy" id="1210884"/>
    <lineage>
        <taxon>Bacteria</taxon>
        <taxon>Pseudomonadati</taxon>
        <taxon>Planctomycetota</taxon>
        <taxon>Planctomycetia</taxon>
        <taxon>Gemmatales</taxon>
        <taxon>Gemmataceae</taxon>
        <taxon>Gemmata</taxon>
    </lineage>
</organism>
<accession>A0A6P2CSI0</accession>
<dbReference type="KEGG" id="gms:SOIL9_56560"/>
<feature type="region of interest" description="Disordered" evidence="1">
    <location>
        <begin position="15"/>
        <end position="79"/>
    </location>
</feature>
<reference evidence="2 3" key="1">
    <citation type="submission" date="2019-05" db="EMBL/GenBank/DDBJ databases">
        <authorList>
            <consortium name="Science for Life Laboratories"/>
        </authorList>
    </citation>
    <scope>NUCLEOTIDE SEQUENCE [LARGE SCALE GENOMIC DNA]</scope>
    <source>
        <strain evidence="2">Soil9</strain>
    </source>
</reference>
<dbReference type="AlphaFoldDB" id="A0A6P2CSI0"/>
<evidence type="ECO:0000313" key="2">
    <source>
        <dbReference type="EMBL" id="VTR92058.1"/>
    </source>
</evidence>
<evidence type="ECO:0000256" key="1">
    <source>
        <dbReference type="SAM" id="MobiDB-lite"/>
    </source>
</evidence>
<dbReference type="EMBL" id="LR593886">
    <property type="protein sequence ID" value="VTR92058.1"/>
    <property type="molecule type" value="Genomic_DNA"/>
</dbReference>
<dbReference type="Proteomes" id="UP000464178">
    <property type="component" value="Chromosome"/>
</dbReference>
<feature type="compositionally biased region" description="Basic and acidic residues" evidence="1">
    <location>
        <begin position="28"/>
        <end position="79"/>
    </location>
</feature>
<dbReference type="RefSeq" id="WP_232069552.1">
    <property type="nucleotide sequence ID" value="NZ_LR593886.1"/>
</dbReference>
<gene>
    <name evidence="2" type="ORF">SOIL9_56560</name>
</gene>
<evidence type="ECO:0000313" key="3">
    <source>
        <dbReference type="Proteomes" id="UP000464178"/>
    </source>
</evidence>
<keyword evidence="3" id="KW-1185">Reference proteome</keyword>
<proteinExistence type="predicted"/>
<name>A0A6P2CSI0_9BACT</name>
<feature type="compositionally biased region" description="Basic residues" evidence="1">
    <location>
        <begin position="15"/>
        <end position="27"/>
    </location>
</feature>
<sequence>MPDPDKRMLRDLKRALKKRGNKHRRAELKKNLADNPDEAAHAEENLGRYRSDTLNKLDNDSTRKKKGADNEDKKGDRDE</sequence>
<protein>
    <submittedName>
        <fullName evidence="2">Uncharacterized protein</fullName>
    </submittedName>
</protein>